<reference evidence="1" key="2">
    <citation type="submission" date="2021-01" db="EMBL/GenBank/DDBJ databases">
        <authorList>
            <person name="Schikora-Tamarit M.A."/>
        </authorList>
    </citation>
    <scope>NUCLEOTIDE SEQUENCE</scope>
    <source>
        <strain evidence="1">CBS6341</strain>
    </source>
</reference>
<name>A0A9P8TDT0_9ASCO</name>
<sequence>MIELSTKSKVFVIGAWENDTLLTDVGDECFTSSLNVARGESSSGDSVLVDELAEETDEIDGITALSYASSSICKRDGAVGAVGADVPGVELKFDVLSKVSSEYSSCAFCNSTGNSGVVPGLASLGTFPNGLNPEAPYKPPAPASFAILAVKIALLASSSSSSSSASSS</sequence>
<accession>A0A9P8TDT0</accession>
<evidence type="ECO:0000313" key="1">
    <source>
        <dbReference type="EMBL" id="KAH3674855.1"/>
    </source>
</evidence>
<dbReference type="AlphaFoldDB" id="A0A9P8TDT0"/>
<reference evidence="1" key="1">
    <citation type="journal article" date="2021" name="Open Biol.">
        <title>Shared evolutionary footprints suggest mitochondrial oxidative damage underlies multiple complex I losses in fungi.</title>
        <authorList>
            <person name="Schikora-Tamarit M.A."/>
            <person name="Marcet-Houben M."/>
            <person name="Nosek J."/>
            <person name="Gabaldon T."/>
        </authorList>
    </citation>
    <scope>NUCLEOTIDE SEQUENCE</scope>
    <source>
        <strain evidence="1">CBS6341</strain>
    </source>
</reference>
<protein>
    <submittedName>
        <fullName evidence="1">Uncharacterized protein</fullName>
    </submittedName>
</protein>
<comment type="caution">
    <text evidence="1">The sequence shown here is derived from an EMBL/GenBank/DDBJ whole genome shotgun (WGS) entry which is preliminary data.</text>
</comment>
<dbReference type="Proteomes" id="UP000769528">
    <property type="component" value="Unassembled WGS sequence"/>
</dbReference>
<proteinExistence type="predicted"/>
<organism evidence="1 2">
    <name type="scientific">Wickerhamomyces mucosus</name>
    <dbReference type="NCBI Taxonomy" id="1378264"/>
    <lineage>
        <taxon>Eukaryota</taxon>
        <taxon>Fungi</taxon>
        <taxon>Dikarya</taxon>
        <taxon>Ascomycota</taxon>
        <taxon>Saccharomycotina</taxon>
        <taxon>Saccharomycetes</taxon>
        <taxon>Phaffomycetales</taxon>
        <taxon>Wickerhamomycetaceae</taxon>
        <taxon>Wickerhamomyces</taxon>
    </lineage>
</organism>
<dbReference type="EMBL" id="JAEUBF010000796">
    <property type="protein sequence ID" value="KAH3674855.1"/>
    <property type="molecule type" value="Genomic_DNA"/>
</dbReference>
<evidence type="ECO:0000313" key="2">
    <source>
        <dbReference type="Proteomes" id="UP000769528"/>
    </source>
</evidence>
<keyword evidence="2" id="KW-1185">Reference proteome</keyword>
<gene>
    <name evidence="1" type="ORF">WICMUC_003058</name>
</gene>